<accession>A0A8T1UXM9</accession>
<dbReference type="AlphaFoldDB" id="A0A8T1UXM9"/>
<evidence type="ECO:0000313" key="2">
    <source>
        <dbReference type="Proteomes" id="UP000688947"/>
    </source>
</evidence>
<name>A0A8T1UXM9_9STRA</name>
<evidence type="ECO:0000313" key="1">
    <source>
        <dbReference type="EMBL" id="KAG6972215.1"/>
    </source>
</evidence>
<dbReference type="Proteomes" id="UP000688947">
    <property type="component" value="Unassembled WGS sequence"/>
</dbReference>
<comment type="caution">
    <text evidence="1">The sequence shown here is derived from an EMBL/GenBank/DDBJ whole genome shotgun (WGS) entry which is preliminary data.</text>
</comment>
<protein>
    <submittedName>
        <fullName evidence="1">Uncharacterized protein</fullName>
    </submittedName>
</protein>
<reference evidence="1" key="1">
    <citation type="submission" date="2021-01" db="EMBL/GenBank/DDBJ databases">
        <title>Phytophthora aleatoria, a newly-described species from Pinus radiata is distinct from Phytophthora cactorum isolates based on comparative genomics.</title>
        <authorList>
            <person name="Mcdougal R."/>
            <person name="Panda P."/>
            <person name="Williams N."/>
            <person name="Studholme D.J."/>
        </authorList>
    </citation>
    <scope>NUCLEOTIDE SEQUENCE</scope>
    <source>
        <strain evidence="1">NZFS 3830</strain>
    </source>
</reference>
<gene>
    <name evidence="1" type="ORF">JG687_00001601</name>
</gene>
<dbReference type="EMBL" id="JAENGZ010000039">
    <property type="protein sequence ID" value="KAG6972215.1"/>
    <property type="molecule type" value="Genomic_DNA"/>
</dbReference>
<sequence length="59" mass="6470">MTPITLGLDDTALDCPGMDTLCDSHQYRSEGHFNCTALAYIYMELFSLCVSAVAARHIS</sequence>
<organism evidence="1 2">
    <name type="scientific">Phytophthora cactorum</name>
    <dbReference type="NCBI Taxonomy" id="29920"/>
    <lineage>
        <taxon>Eukaryota</taxon>
        <taxon>Sar</taxon>
        <taxon>Stramenopiles</taxon>
        <taxon>Oomycota</taxon>
        <taxon>Peronosporomycetes</taxon>
        <taxon>Peronosporales</taxon>
        <taxon>Peronosporaceae</taxon>
        <taxon>Phytophthora</taxon>
    </lineage>
</organism>
<proteinExistence type="predicted"/>